<reference evidence="2 3" key="1">
    <citation type="submission" date="2018-04" db="EMBL/GenBank/DDBJ databases">
        <authorList>
            <person name="Zhang X."/>
            <person name="Yuan J."/>
            <person name="Li F."/>
            <person name="Xiang J."/>
        </authorList>
    </citation>
    <scope>NUCLEOTIDE SEQUENCE [LARGE SCALE GENOMIC DNA]</scope>
    <source>
        <tissue evidence="2">Muscle</tissue>
    </source>
</reference>
<dbReference type="Proteomes" id="UP000283509">
    <property type="component" value="Unassembled WGS sequence"/>
</dbReference>
<dbReference type="EMBL" id="QCYY01001387">
    <property type="protein sequence ID" value="ROT78397.1"/>
    <property type="molecule type" value="Genomic_DNA"/>
</dbReference>
<organism evidence="2 3">
    <name type="scientific">Penaeus vannamei</name>
    <name type="common">Whiteleg shrimp</name>
    <name type="synonym">Litopenaeus vannamei</name>
    <dbReference type="NCBI Taxonomy" id="6689"/>
    <lineage>
        <taxon>Eukaryota</taxon>
        <taxon>Metazoa</taxon>
        <taxon>Ecdysozoa</taxon>
        <taxon>Arthropoda</taxon>
        <taxon>Crustacea</taxon>
        <taxon>Multicrustacea</taxon>
        <taxon>Malacostraca</taxon>
        <taxon>Eumalacostraca</taxon>
        <taxon>Eucarida</taxon>
        <taxon>Decapoda</taxon>
        <taxon>Dendrobranchiata</taxon>
        <taxon>Penaeoidea</taxon>
        <taxon>Penaeidae</taxon>
        <taxon>Penaeus</taxon>
    </lineage>
</organism>
<feature type="compositionally biased region" description="Basic and acidic residues" evidence="1">
    <location>
        <begin position="535"/>
        <end position="544"/>
    </location>
</feature>
<evidence type="ECO:0000256" key="1">
    <source>
        <dbReference type="SAM" id="MobiDB-lite"/>
    </source>
</evidence>
<feature type="compositionally biased region" description="Basic and acidic residues" evidence="1">
    <location>
        <begin position="492"/>
        <end position="501"/>
    </location>
</feature>
<proteinExistence type="predicted"/>
<dbReference type="OrthoDB" id="6344357at2759"/>
<protein>
    <recommendedName>
        <fullName evidence="4">SEFIR domain-containing protein</fullName>
    </recommendedName>
</protein>
<comment type="caution">
    <text evidence="2">The sequence shown here is derived from an EMBL/GenBank/DDBJ whole genome shotgun (WGS) entry which is preliminary data.</text>
</comment>
<feature type="region of interest" description="Disordered" evidence="1">
    <location>
        <begin position="465"/>
        <end position="544"/>
    </location>
</feature>
<evidence type="ECO:0000313" key="3">
    <source>
        <dbReference type="Proteomes" id="UP000283509"/>
    </source>
</evidence>
<keyword evidence="3" id="KW-1185">Reference proteome</keyword>
<accession>A0A3R7P8E9</accession>
<name>A0A3R7P8E9_PENVA</name>
<reference evidence="2 3" key="2">
    <citation type="submission" date="2019-01" db="EMBL/GenBank/DDBJ databases">
        <title>The decoding of complex shrimp genome reveals the adaptation for benthos swimmer, frequently molting mechanism and breeding impact on genome.</title>
        <authorList>
            <person name="Sun Y."/>
            <person name="Gao Y."/>
            <person name="Yu Y."/>
        </authorList>
    </citation>
    <scope>NUCLEOTIDE SEQUENCE [LARGE SCALE GENOMIC DNA]</scope>
    <source>
        <tissue evidence="2">Muscle</tissue>
    </source>
</reference>
<evidence type="ECO:0008006" key="4">
    <source>
        <dbReference type="Google" id="ProtNLM"/>
    </source>
</evidence>
<feature type="compositionally biased region" description="Polar residues" evidence="1">
    <location>
        <begin position="465"/>
        <end position="474"/>
    </location>
</feature>
<gene>
    <name evidence="2" type="ORF">C7M84_002875</name>
</gene>
<sequence>MTTMENNSVSSLSYLVNVRQGRPKFTIRNELQAAERGQNCEISSLEECEFSPKMAMEPSLKVNLTMFYRGNGLPGKVAFNLTLQGIYSNTTKFRFRNTKFDECDLCRQVQLHNVVLPHEGQVHWSCTFFEEPYYTDSSIELVVADGRGGGSQYYFRVPEGVRINGRANETTWQLFLLLRLSDLETDHRLSVSLQLAPFGGLNYTVVLVSEAPAMARQEAVEFTVTEIGMYVVTAQILSPRCNNCTFLSVSPLFALEANKLVPRVVGGAAALVLLVAALSGTCILCARHHRDLKLELARHPVKVLLVYLADTRAYLEFVNELASFLEDHCYVQVFMVDAHVGKKHHAHHQPVGSRPNHFTSTVRNRPCAATVVLPFSGEIPCQIFDLRRFRLPRDLPSMVTWTHHGDVTPNHYIMWRLHLHGLTSSLARVKSRMLQAMKEHRERLAGVTDRDASCSSATSLLLWNGKMTRTSTSEDPVRPATNGQQEKQFPTEGREDPRPGGEFDPMISSAEDLVGGRNRGVRFSSLASASENDPDDKLPDSVFM</sequence>
<evidence type="ECO:0000313" key="2">
    <source>
        <dbReference type="EMBL" id="ROT78397.1"/>
    </source>
</evidence>
<dbReference type="AlphaFoldDB" id="A0A3R7P8E9"/>